<dbReference type="Pfam" id="PF07690">
    <property type="entry name" value="MFS_1"/>
    <property type="match status" value="1"/>
</dbReference>
<evidence type="ECO:0000313" key="11">
    <source>
        <dbReference type="Proteomes" id="UP001156389"/>
    </source>
</evidence>
<keyword evidence="7" id="KW-0046">Antibiotic resistance</keyword>
<feature type="transmembrane region" description="Helical" evidence="8">
    <location>
        <begin position="415"/>
        <end position="436"/>
    </location>
</feature>
<dbReference type="EMBL" id="JAJAGO010000003">
    <property type="protein sequence ID" value="MCT2590043.1"/>
    <property type="molecule type" value="Genomic_DNA"/>
</dbReference>
<keyword evidence="6 8" id="KW-0472">Membrane</keyword>
<evidence type="ECO:0000256" key="4">
    <source>
        <dbReference type="ARBA" id="ARBA00022692"/>
    </source>
</evidence>
<name>A0ABT2JQR1_9ACTN</name>
<accession>A0ABT2JQR1</accession>
<dbReference type="Gene3D" id="1.20.1720.10">
    <property type="entry name" value="Multidrug resistance protein D"/>
    <property type="match status" value="1"/>
</dbReference>
<feature type="domain" description="Major facilitator superfamily (MFS) profile" evidence="9">
    <location>
        <begin position="25"/>
        <end position="464"/>
    </location>
</feature>
<comment type="subcellular location">
    <subcellularLocation>
        <location evidence="1">Cell membrane</location>
        <topology evidence="1">Multi-pass membrane protein</topology>
    </subcellularLocation>
</comment>
<feature type="transmembrane region" description="Helical" evidence="8">
    <location>
        <begin position="375"/>
        <end position="403"/>
    </location>
</feature>
<evidence type="ECO:0000256" key="7">
    <source>
        <dbReference type="ARBA" id="ARBA00023251"/>
    </source>
</evidence>
<reference evidence="10 11" key="1">
    <citation type="submission" date="2021-10" db="EMBL/GenBank/DDBJ databases">
        <title>Streptomyces gossypii sp. nov., isolated from soil collected from cotton field.</title>
        <authorList>
            <person name="Ge X."/>
            <person name="Chen X."/>
            <person name="Liu W."/>
        </authorList>
    </citation>
    <scope>NUCLEOTIDE SEQUENCE [LARGE SCALE GENOMIC DNA]</scope>
    <source>
        <strain evidence="10 11">N2-109</strain>
    </source>
</reference>
<organism evidence="10 11">
    <name type="scientific">Streptomyces gossypii</name>
    <dbReference type="NCBI Taxonomy" id="2883101"/>
    <lineage>
        <taxon>Bacteria</taxon>
        <taxon>Bacillati</taxon>
        <taxon>Actinomycetota</taxon>
        <taxon>Actinomycetes</taxon>
        <taxon>Kitasatosporales</taxon>
        <taxon>Streptomycetaceae</taxon>
        <taxon>Streptomyces</taxon>
    </lineage>
</organism>
<dbReference type="Proteomes" id="UP001156389">
    <property type="component" value="Unassembled WGS sequence"/>
</dbReference>
<evidence type="ECO:0000256" key="8">
    <source>
        <dbReference type="SAM" id="Phobius"/>
    </source>
</evidence>
<feature type="transmembrane region" description="Helical" evidence="8">
    <location>
        <begin position="178"/>
        <end position="196"/>
    </location>
</feature>
<comment type="caution">
    <text evidence="10">The sequence shown here is derived from an EMBL/GenBank/DDBJ whole genome shotgun (WGS) entry which is preliminary data.</text>
</comment>
<dbReference type="InterPro" id="IPR011701">
    <property type="entry name" value="MFS"/>
</dbReference>
<keyword evidence="5 8" id="KW-1133">Transmembrane helix</keyword>
<feature type="transmembrane region" description="Helical" evidence="8">
    <location>
        <begin position="23"/>
        <end position="47"/>
    </location>
</feature>
<feature type="transmembrane region" description="Helical" evidence="8">
    <location>
        <begin position="285"/>
        <end position="308"/>
    </location>
</feature>
<dbReference type="RefSeq" id="WP_260217313.1">
    <property type="nucleotide sequence ID" value="NZ_JAJAGO010000003.1"/>
</dbReference>
<dbReference type="SUPFAM" id="SSF103473">
    <property type="entry name" value="MFS general substrate transporter"/>
    <property type="match status" value="1"/>
</dbReference>
<feature type="transmembrane region" description="Helical" evidence="8">
    <location>
        <begin position="442"/>
        <end position="459"/>
    </location>
</feature>
<keyword evidence="2" id="KW-0813">Transport</keyword>
<dbReference type="InterPro" id="IPR020846">
    <property type="entry name" value="MFS_dom"/>
</dbReference>
<dbReference type="PANTHER" id="PTHR42718">
    <property type="entry name" value="MAJOR FACILITATOR SUPERFAMILY MULTIDRUG TRANSPORTER MFSC"/>
    <property type="match status" value="1"/>
</dbReference>
<protein>
    <submittedName>
        <fullName evidence="10">MFS transporter</fullName>
    </submittedName>
</protein>
<proteinExistence type="predicted"/>
<dbReference type="Gene3D" id="1.20.1250.20">
    <property type="entry name" value="MFS general substrate transporter like domains"/>
    <property type="match status" value="1"/>
</dbReference>
<evidence type="ECO:0000259" key="9">
    <source>
        <dbReference type="PROSITE" id="PS50850"/>
    </source>
</evidence>
<feature type="transmembrane region" description="Helical" evidence="8">
    <location>
        <begin position="153"/>
        <end position="172"/>
    </location>
</feature>
<keyword evidence="3" id="KW-1003">Cell membrane</keyword>
<dbReference type="PANTHER" id="PTHR42718:SF46">
    <property type="entry name" value="BLR6921 PROTEIN"/>
    <property type="match status" value="1"/>
</dbReference>
<feature type="transmembrane region" description="Helical" evidence="8">
    <location>
        <begin position="91"/>
        <end position="108"/>
    </location>
</feature>
<gene>
    <name evidence="10" type="ORF">LHJ74_08975</name>
</gene>
<feature type="transmembrane region" description="Helical" evidence="8">
    <location>
        <begin position="241"/>
        <end position="264"/>
    </location>
</feature>
<evidence type="ECO:0000256" key="3">
    <source>
        <dbReference type="ARBA" id="ARBA00022475"/>
    </source>
</evidence>
<sequence>MKAASPPTLDSPPAGAERSARTAWAFALLGTVQAVLIFTLAALAVPLPRIGAEYGLRRADLILLNSAYGLTFAGLLLLGARLVDRHGARRVLTAGLLVFAAASLAAPFAPGYPTLLTARFAQGTGAALLAPAAMGLLRALFPDPLAHGRALATWGGLSLLGATAGTLLSGAISASVSWRWTFAVPLLVAVAGLALGPRLLPATAPPPPHEKRPALDLTGALLATSGIILASYGLVLTDARAWSSAAVLVPLLTGAVLLGAFLLAELRAPDPLLPPRFLLRPRRALALAAIALTATGTAITFLLLSLHLQQVRGWSPLENSGAFVPFAVALLCSSRAAGPLIARRGTVAVTATGLAVGAVGLALLSATGLDPELPYALGLLPGLVLLAAGAAAAFAGAAVLAAADVPPRQTGLAGGVLNTAMELGPTVVLALLLTFGGDARPLAAAGAGLGLTALGITTLRGRPHRLRSPSAARRTT</sequence>
<evidence type="ECO:0000313" key="10">
    <source>
        <dbReference type="EMBL" id="MCT2590043.1"/>
    </source>
</evidence>
<keyword evidence="4 8" id="KW-0812">Transmembrane</keyword>
<feature type="transmembrane region" description="Helical" evidence="8">
    <location>
        <begin position="59"/>
        <end position="79"/>
    </location>
</feature>
<dbReference type="PROSITE" id="PS50850">
    <property type="entry name" value="MFS"/>
    <property type="match status" value="1"/>
</dbReference>
<evidence type="ECO:0000256" key="1">
    <source>
        <dbReference type="ARBA" id="ARBA00004651"/>
    </source>
</evidence>
<dbReference type="InterPro" id="IPR036259">
    <property type="entry name" value="MFS_trans_sf"/>
</dbReference>
<feature type="transmembrane region" description="Helical" evidence="8">
    <location>
        <begin position="217"/>
        <end position="235"/>
    </location>
</feature>
<evidence type="ECO:0000256" key="2">
    <source>
        <dbReference type="ARBA" id="ARBA00022448"/>
    </source>
</evidence>
<evidence type="ECO:0000256" key="6">
    <source>
        <dbReference type="ARBA" id="ARBA00023136"/>
    </source>
</evidence>
<feature type="transmembrane region" description="Helical" evidence="8">
    <location>
        <begin position="345"/>
        <end position="369"/>
    </location>
</feature>
<evidence type="ECO:0000256" key="5">
    <source>
        <dbReference type="ARBA" id="ARBA00022989"/>
    </source>
</evidence>
<keyword evidence="11" id="KW-1185">Reference proteome</keyword>